<sequence length="294" mass="32238">MSPTIITNTPLQLNKIRLVASDLDGTLIVGGFNGGNLTQRTIDVLHAVEKKDIRVVFASGRPTRTMIPAVEQAGLSNLMVICCNGAQIVDSHSKTIIKKFSIAPEHVQEIATKVKEAIGNEAFIGAECGAQFKCEQGYADIRRPAMNHPHIIIDDPRTDFFQTQDDTIEKLIIVHKTWPADKLNAYLLEHVFTGKKWLDVIYPTFSSMYFVEVSAAGVSKATAIQYLCDKLDISKEQVIAFGDMPNDIEMIKFAGIGVAMGNAHEEVKAIADTVTVNNIDDGVAVVLEKLVEQL</sequence>
<dbReference type="InterPro" id="IPR006379">
    <property type="entry name" value="HAD-SF_hydro_IIB"/>
</dbReference>
<dbReference type="InterPro" id="IPR023214">
    <property type="entry name" value="HAD_sf"/>
</dbReference>
<dbReference type="SUPFAM" id="SSF56784">
    <property type="entry name" value="HAD-like"/>
    <property type="match status" value="1"/>
</dbReference>
<evidence type="ECO:0000313" key="1">
    <source>
        <dbReference type="EMBL" id="KAI9266499.1"/>
    </source>
</evidence>
<evidence type="ECO:0000313" key="2">
    <source>
        <dbReference type="Proteomes" id="UP001209540"/>
    </source>
</evidence>
<dbReference type="SFLD" id="SFLDS00003">
    <property type="entry name" value="Haloacid_Dehalogenase"/>
    <property type="match status" value="1"/>
</dbReference>
<organism evidence="1 2">
    <name type="scientific">Phascolomyces articulosus</name>
    <dbReference type="NCBI Taxonomy" id="60185"/>
    <lineage>
        <taxon>Eukaryota</taxon>
        <taxon>Fungi</taxon>
        <taxon>Fungi incertae sedis</taxon>
        <taxon>Mucoromycota</taxon>
        <taxon>Mucoromycotina</taxon>
        <taxon>Mucoromycetes</taxon>
        <taxon>Mucorales</taxon>
        <taxon>Lichtheimiaceae</taxon>
        <taxon>Phascolomyces</taxon>
    </lineage>
</organism>
<dbReference type="SFLD" id="SFLDG01140">
    <property type="entry name" value="C2.B:_Phosphomannomutase_and_P"/>
    <property type="match status" value="1"/>
</dbReference>
<keyword evidence="2" id="KW-1185">Reference proteome</keyword>
<reference evidence="1" key="1">
    <citation type="journal article" date="2022" name="IScience">
        <title>Evolution of zygomycete secretomes and the origins of terrestrial fungal ecologies.</title>
        <authorList>
            <person name="Chang Y."/>
            <person name="Wang Y."/>
            <person name="Mondo S."/>
            <person name="Ahrendt S."/>
            <person name="Andreopoulos W."/>
            <person name="Barry K."/>
            <person name="Beard J."/>
            <person name="Benny G.L."/>
            <person name="Blankenship S."/>
            <person name="Bonito G."/>
            <person name="Cuomo C."/>
            <person name="Desiro A."/>
            <person name="Gervers K.A."/>
            <person name="Hundley H."/>
            <person name="Kuo A."/>
            <person name="LaButti K."/>
            <person name="Lang B.F."/>
            <person name="Lipzen A."/>
            <person name="O'Donnell K."/>
            <person name="Pangilinan J."/>
            <person name="Reynolds N."/>
            <person name="Sandor L."/>
            <person name="Smith M.E."/>
            <person name="Tsang A."/>
            <person name="Grigoriev I.V."/>
            <person name="Stajich J.E."/>
            <person name="Spatafora J.W."/>
        </authorList>
    </citation>
    <scope>NUCLEOTIDE SEQUENCE</scope>
    <source>
        <strain evidence="1">RSA 2281</strain>
    </source>
</reference>
<dbReference type="InterPro" id="IPR036412">
    <property type="entry name" value="HAD-like_sf"/>
</dbReference>
<accession>A0AAD5PF37</accession>
<dbReference type="GO" id="GO:0000287">
    <property type="term" value="F:magnesium ion binding"/>
    <property type="evidence" value="ECO:0007669"/>
    <property type="project" value="TreeGrafter"/>
</dbReference>
<proteinExistence type="predicted"/>
<dbReference type="AlphaFoldDB" id="A0AAD5PF37"/>
<dbReference type="Proteomes" id="UP001209540">
    <property type="component" value="Unassembled WGS sequence"/>
</dbReference>
<dbReference type="Gene3D" id="3.40.50.1000">
    <property type="entry name" value="HAD superfamily/HAD-like"/>
    <property type="match status" value="1"/>
</dbReference>
<dbReference type="NCBIfam" id="TIGR01484">
    <property type="entry name" value="HAD-SF-IIB"/>
    <property type="match status" value="1"/>
</dbReference>
<comment type="caution">
    <text evidence="1">The sequence shown here is derived from an EMBL/GenBank/DDBJ whole genome shotgun (WGS) entry which is preliminary data.</text>
</comment>
<dbReference type="PANTHER" id="PTHR10000">
    <property type="entry name" value="PHOSPHOSERINE PHOSPHATASE"/>
    <property type="match status" value="1"/>
</dbReference>
<protein>
    <submittedName>
        <fullName evidence="1">HAD-like domain-containing protein</fullName>
    </submittedName>
</protein>
<reference evidence="1" key="2">
    <citation type="submission" date="2023-02" db="EMBL/GenBank/DDBJ databases">
        <authorList>
            <consortium name="DOE Joint Genome Institute"/>
            <person name="Mondo S.J."/>
            <person name="Chang Y."/>
            <person name="Wang Y."/>
            <person name="Ahrendt S."/>
            <person name="Andreopoulos W."/>
            <person name="Barry K."/>
            <person name="Beard J."/>
            <person name="Benny G.L."/>
            <person name="Blankenship S."/>
            <person name="Bonito G."/>
            <person name="Cuomo C."/>
            <person name="Desiro A."/>
            <person name="Gervers K.A."/>
            <person name="Hundley H."/>
            <person name="Kuo A."/>
            <person name="LaButti K."/>
            <person name="Lang B.F."/>
            <person name="Lipzen A."/>
            <person name="O'Donnell K."/>
            <person name="Pangilinan J."/>
            <person name="Reynolds N."/>
            <person name="Sandor L."/>
            <person name="Smith M.W."/>
            <person name="Tsang A."/>
            <person name="Grigoriev I.V."/>
            <person name="Stajich J.E."/>
            <person name="Spatafora J.W."/>
        </authorList>
    </citation>
    <scope>NUCLEOTIDE SEQUENCE</scope>
    <source>
        <strain evidence="1">RSA 2281</strain>
    </source>
</reference>
<name>A0AAD5PF37_9FUNG</name>
<gene>
    <name evidence="1" type="ORF">BDA99DRAFT_535925</name>
</gene>
<dbReference type="PANTHER" id="PTHR10000:SF8">
    <property type="entry name" value="HAD SUPERFAMILY HYDROLASE-LIKE, TYPE 3"/>
    <property type="match status" value="1"/>
</dbReference>
<dbReference type="Gene3D" id="3.30.1240.10">
    <property type="match status" value="1"/>
</dbReference>
<dbReference type="GO" id="GO:0016791">
    <property type="term" value="F:phosphatase activity"/>
    <property type="evidence" value="ECO:0007669"/>
    <property type="project" value="UniProtKB-ARBA"/>
</dbReference>
<dbReference type="GO" id="GO:0005829">
    <property type="term" value="C:cytosol"/>
    <property type="evidence" value="ECO:0007669"/>
    <property type="project" value="TreeGrafter"/>
</dbReference>
<dbReference type="CDD" id="cd07516">
    <property type="entry name" value="HAD_Pase"/>
    <property type="match status" value="1"/>
</dbReference>
<dbReference type="EMBL" id="JAIXMP010000010">
    <property type="protein sequence ID" value="KAI9266499.1"/>
    <property type="molecule type" value="Genomic_DNA"/>
</dbReference>
<dbReference type="NCBIfam" id="TIGR00099">
    <property type="entry name" value="Cof-subfamily"/>
    <property type="match status" value="1"/>
</dbReference>
<dbReference type="InterPro" id="IPR000150">
    <property type="entry name" value="Cof"/>
</dbReference>
<dbReference type="Pfam" id="PF08282">
    <property type="entry name" value="Hydrolase_3"/>
    <property type="match status" value="1"/>
</dbReference>